<accession>A0A9D9IK34</accession>
<evidence type="ECO:0000313" key="3">
    <source>
        <dbReference type="Proteomes" id="UP000823604"/>
    </source>
</evidence>
<protein>
    <submittedName>
        <fullName evidence="2">Uncharacterized protein</fullName>
    </submittedName>
</protein>
<reference evidence="2" key="1">
    <citation type="submission" date="2020-10" db="EMBL/GenBank/DDBJ databases">
        <authorList>
            <person name="Gilroy R."/>
        </authorList>
    </citation>
    <scope>NUCLEOTIDE SEQUENCE</scope>
    <source>
        <strain evidence="2">B1-8020</strain>
    </source>
</reference>
<evidence type="ECO:0000313" key="2">
    <source>
        <dbReference type="EMBL" id="MBO8473571.1"/>
    </source>
</evidence>
<feature type="transmembrane region" description="Helical" evidence="1">
    <location>
        <begin position="12"/>
        <end position="29"/>
    </location>
</feature>
<feature type="transmembrane region" description="Helical" evidence="1">
    <location>
        <begin position="41"/>
        <end position="62"/>
    </location>
</feature>
<dbReference type="Proteomes" id="UP000823604">
    <property type="component" value="Unassembled WGS sequence"/>
</dbReference>
<gene>
    <name evidence="2" type="ORF">IAB81_08120</name>
</gene>
<dbReference type="EMBL" id="JADIMA010000082">
    <property type="protein sequence ID" value="MBO8473571.1"/>
    <property type="molecule type" value="Genomic_DNA"/>
</dbReference>
<name>A0A9D9IK34_9BACT</name>
<keyword evidence="1" id="KW-1133">Transmembrane helix</keyword>
<dbReference type="AlphaFoldDB" id="A0A9D9IK34"/>
<organism evidence="2 3">
    <name type="scientific">Candidatus Merdivivens pullicola</name>
    <dbReference type="NCBI Taxonomy" id="2840872"/>
    <lineage>
        <taxon>Bacteria</taxon>
        <taxon>Pseudomonadati</taxon>
        <taxon>Bacteroidota</taxon>
        <taxon>Bacteroidia</taxon>
        <taxon>Bacteroidales</taxon>
        <taxon>Muribaculaceae</taxon>
        <taxon>Muribaculaceae incertae sedis</taxon>
        <taxon>Candidatus Merdivivens</taxon>
    </lineage>
</organism>
<feature type="transmembrane region" description="Helical" evidence="1">
    <location>
        <begin position="74"/>
        <end position="92"/>
    </location>
</feature>
<keyword evidence="1" id="KW-0812">Transmembrane</keyword>
<sequence length="142" mass="15009">MYARIIKILSYVLLLVGIVLSCLVLFGDVKMGQNEGVVDPLLYWAYVLVGVGLLGAIIGSIVSIIDNPKGLKKSIFTLVGVIVVIGIAYLLAPGTPAVGLVGIEPTEATLKMTDTLLNLTYILLGAAILSIIAGYIINVVRR</sequence>
<evidence type="ECO:0000256" key="1">
    <source>
        <dbReference type="SAM" id="Phobius"/>
    </source>
</evidence>
<dbReference type="PROSITE" id="PS51257">
    <property type="entry name" value="PROKAR_LIPOPROTEIN"/>
    <property type="match status" value="1"/>
</dbReference>
<keyword evidence="1" id="KW-0472">Membrane</keyword>
<reference evidence="2" key="2">
    <citation type="journal article" date="2021" name="PeerJ">
        <title>Extensive microbial diversity within the chicken gut microbiome revealed by metagenomics and culture.</title>
        <authorList>
            <person name="Gilroy R."/>
            <person name="Ravi A."/>
            <person name="Getino M."/>
            <person name="Pursley I."/>
            <person name="Horton D.L."/>
            <person name="Alikhan N.F."/>
            <person name="Baker D."/>
            <person name="Gharbi K."/>
            <person name="Hall N."/>
            <person name="Watson M."/>
            <person name="Adriaenssens E.M."/>
            <person name="Foster-Nyarko E."/>
            <person name="Jarju S."/>
            <person name="Secka A."/>
            <person name="Antonio M."/>
            <person name="Oren A."/>
            <person name="Chaudhuri R.R."/>
            <person name="La Ragione R."/>
            <person name="Hildebrand F."/>
            <person name="Pallen M.J."/>
        </authorList>
    </citation>
    <scope>NUCLEOTIDE SEQUENCE</scope>
    <source>
        <strain evidence="2">B1-8020</strain>
    </source>
</reference>
<proteinExistence type="predicted"/>
<comment type="caution">
    <text evidence="2">The sequence shown here is derived from an EMBL/GenBank/DDBJ whole genome shotgun (WGS) entry which is preliminary data.</text>
</comment>
<feature type="transmembrane region" description="Helical" evidence="1">
    <location>
        <begin position="119"/>
        <end position="140"/>
    </location>
</feature>